<feature type="transmembrane region" description="Helical" evidence="1">
    <location>
        <begin position="60"/>
        <end position="75"/>
    </location>
</feature>
<evidence type="ECO:0000256" key="1">
    <source>
        <dbReference type="SAM" id="Phobius"/>
    </source>
</evidence>
<feature type="transmembrane region" description="Helical" evidence="1">
    <location>
        <begin position="36"/>
        <end position="54"/>
    </location>
</feature>
<comment type="caution">
    <text evidence="2">The sequence shown here is derived from an EMBL/GenBank/DDBJ whole genome shotgun (WGS) entry which is preliminary data.</text>
</comment>
<organism evidence="2 3">
    <name type="scientific">Staphylococcus kloosii</name>
    <dbReference type="NCBI Taxonomy" id="29384"/>
    <lineage>
        <taxon>Bacteria</taxon>
        <taxon>Bacillati</taxon>
        <taxon>Bacillota</taxon>
        <taxon>Bacilli</taxon>
        <taxon>Bacillales</taxon>
        <taxon>Staphylococcaceae</taxon>
        <taxon>Staphylococcus</taxon>
    </lineage>
</organism>
<proteinExistence type="predicted"/>
<dbReference type="AlphaFoldDB" id="A0A151A527"/>
<reference evidence="2 3" key="1">
    <citation type="submission" date="2016-02" db="EMBL/GenBank/DDBJ databases">
        <title>Draft genome sequence of hydrocarbon degrading Staphylococcus saprophyticus Strain CNV2, isolated from crude-oil contaminated soil from Noonmati Oil Refinery, Guwahati, Assam, India.</title>
        <authorList>
            <person name="Mukherjee A."/>
            <person name="Chettri B."/>
            <person name="Langpoklakpam J."/>
            <person name="Singh A.K."/>
            <person name="Chattopadhyay D.J."/>
        </authorList>
    </citation>
    <scope>NUCLEOTIDE SEQUENCE [LARGE SCALE GENOMIC DNA]</scope>
    <source>
        <strain evidence="2 3">CNV2</strain>
    </source>
</reference>
<gene>
    <name evidence="2" type="ORF">A0131_07020</name>
</gene>
<keyword evidence="1" id="KW-1133">Transmembrane helix</keyword>
<feature type="transmembrane region" description="Helical" evidence="1">
    <location>
        <begin position="6"/>
        <end position="24"/>
    </location>
</feature>
<dbReference type="Proteomes" id="UP000075418">
    <property type="component" value="Unassembled WGS sequence"/>
</dbReference>
<name>A0A151A527_9STAP</name>
<dbReference type="EMBL" id="LUGM01000002">
    <property type="protein sequence ID" value="KYH14524.1"/>
    <property type="molecule type" value="Genomic_DNA"/>
</dbReference>
<keyword evidence="1" id="KW-0812">Transmembrane</keyword>
<protein>
    <submittedName>
        <fullName evidence="2">Uncharacterized protein</fullName>
    </submittedName>
</protein>
<keyword evidence="1" id="KW-0472">Membrane</keyword>
<evidence type="ECO:0000313" key="2">
    <source>
        <dbReference type="EMBL" id="KYH14524.1"/>
    </source>
</evidence>
<sequence>MKFAKVLSIICTVLLVGVLVYGVIMMIGDFMGVTTFNNQLLVVGIALVLLSDLVQRSQKLLSIILLIAGIVLIFIG</sequence>
<dbReference type="RefSeq" id="WP_061854696.1">
    <property type="nucleotide sequence ID" value="NZ_JADIIP010000001.1"/>
</dbReference>
<evidence type="ECO:0000313" key="3">
    <source>
        <dbReference type="Proteomes" id="UP000075418"/>
    </source>
</evidence>
<accession>A0A151A527</accession>